<keyword evidence="10" id="KW-1185">Reference proteome</keyword>
<dbReference type="EC" id="3.1.-.-" evidence="8"/>
<evidence type="ECO:0000256" key="8">
    <source>
        <dbReference type="HAMAP-Rule" id="MF_00009"/>
    </source>
</evidence>
<evidence type="ECO:0000256" key="7">
    <source>
        <dbReference type="ARBA" id="ARBA00022833"/>
    </source>
</evidence>
<dbReference type="PANTHER" id="PTHR46986:SF1">
    <property type="entry name" value="ENDORIBONUCLEASE YBEY, CHLOROPLASTIC"/>
    <property type="match status" value="1"/>
</dbReference>
<comment type="similarity">
    <text evidence="1 8">Belongs to the endoribonuclease YbeY family.</text>
</comment>
<keyword evidence="5 8" id="KW-0255">Endonuclease</keyword>
<dbReference type="Gene3D" id="3.40.390.30">
    <property type="entry name" value="Metalloproteases ('zincins'), catalytic domain"/>
    <property type="match status" value="1"/>
</dbReference>
<dbReference type="PROSITE" id="PS01306">
    <property type="entry name" value="UPF0054"/>
    <property type="match status" value="1"/>
</dbReference>
<comment type="function">
    <text evidence="8">Single strand-specific metallo-endoribonuclease involved in late-stage 70S ribosome quality control and in maturation of the 3' terminus of the 16S rRNA.</text>
</comment>
<dbReference type="InterPro" id="IPR023091">
    <property type="entry name" value="MetalPrtase_cat_dom_sf_prd"/>
</dbReference>
<keyword evidence="8" id="KW-0698">rRNA processing</keyword>
<dbReference type="Proteomes" id="UP000054761">
    <property type="component" value="Unassembled WGS sequence"/>
</dbReference>
<keyword evidence="7 8" id="KW-0862">Zinc</keyword>
<dbReference type="GO" id="GO:0004521">
    <property type="term" value="F:RNA endonuclease activity"/>
    <property type="evidence" value="ECO:0007669"/>
    <property type="project" value="UniProtKB-UniRule"/>
</dbReference>
<feature type="binding site" evidence="8">
    <location>
        <position position="120"/>
    </location>
    <ligand>
        <name>Zn(2+)</name>
        <dbReference type="ChEBI" id="CHEBI:29105"/>
        <note>catalytic</note>
    </ligand>
</feature>
<proteinExistence type="inferred from homology"/>
<dbReference type="HAMAP" id="MF_00009">
    <property type="entry name" value="Endoribonucl_YbeY"/>
    <property type="match status" value="1"/>
</dbReference>
<comment type="subcellular location">
    <subcellularLocation>
        <location evidence="8">Cytoplasm</location>
    </subcellularLocation>
</comment>
<comment type="caution">
    <text evidence="9">The sequence shown here is derived from an EMBL/GenBank/DDBJ whole genome shotgun (WGS) entry which is preliminary data.</text>
</comment>
<keyword evidence="4 8" id="KW-0479">Metal-binding</keyword>
<sequence length="160" mass="18518">MTNSYHIDIQKATEKNPPISENNLTRWAKLALRDHIKIAELTIRLVDKEEITTLNRTYRKKDKATNVLAFPADVPKNIELDYPLLGDVIICPQVLEEESQKLDTSLIQHWAHIVIHGVLHLLGYDHMIETDAVKMQSIEVRLLNELGYNNPYENENDNHE</sequence>
<dbReference type="InterPro" id="IPR002036">
    <property type="entry name" value="YbeY"/>
</dbReference>
<name>A0A0W0VL52_9GAMM</name>
<dbReference type="Pfam" id="PF02130">
    <property type="entry name" value="YbeY"/>
    <property type="match status" value="1"/>
</dbReference>
<evidence type="ECO:0000256" key="2">
    <source>
        <dbReference type="ARBA" id="ARBA00022517"/>
    </source>
</evidence>
<dbReference type="GO" id="GO:0006364">
    <property type="term" value="P:rRNA processing"/>
    <property type="evidence" value="ECO:0007669"/>
    <property type="project" value="UniProtKB-UniRule"/>
</dbReference>
<dbReference type="STRING" id="454.Lisr_1638"/>
<evidence type="ECO:0000256" key="6">
    <source>
        <dbReference type="ARBA" id="ARBA00022801"/>
    </source>
</evidence>
<evidence type="ECO:0000256" key="5">
    <source>
        <dbReference type="ARBA" id="ARBA00022759"/>
    </source>
</evidence>
<dbReference type="InterPro" id="IPR020549">
    <property type="entry name" value="YbeY_CS"/>
</dbReference>
<evidence type="ECO:0000256" key="4">
    <source>
        <dbReference type="ARBA" id="ARBA00022723"/>
    </source>
</evidence>
<evidence type="ECO:0000313" key="9">
    <source>
        <dbReference type="EMBL" id="KTD20848.1"/>
    </source>
</evidence>
<keyword evidence="3 8" id="KW-0540">Nuclease</keyword>
<keyword evidence="2 8" id="KW-0690">Ribosome biogenesis</keyword>
<organism evidence="9 10">
    <name type="scientific">Legionella israelensis</name>
    <dbReference type="NCBI Taxonomy" id="454"/>
    <lineage>
        <taxon>Bacteria</taxon>
        <taxon>Pseudomonadati</taxon>
        <taxon>Pseudomonadota</taxon>
        <taxon>Gammaproteobacteria</taxon>
        <taxon>Legionellales</taxon>
        <taxon>Legionellaceae</taxon>
        <taxon>Legionella</taxon>
    </lineage>
</organism>
<keyword evidence="8" id="KW-0963">Cytoplasm</keyword>
<evidence type="ECO:0000256" key="3">
    <source>
        <dbReference type="ARBA" id="ARBA00022722"/>
    </source>
</evidence>
<dbReference type="PATRIC" id="fig|454.4.peg.1780"/>
<protein>
    <recommendedName>
        <fullName evidence="8">Endoribonuclease YbeY</fullName>
        <ecNumber evidence="8">3.1.-.-</ecNumber>
    </recommendedName>
</protein>
<feature type="binding site" evidence="8">
    <location>
        <position position="126"/>
    </location>
    <ligand>
        <name>Zn(2+)</name>
        <dbReference type="ChEBI" id="CHEBI:29105"/>
        <note>catalytic</note>
    </ligand>
</feature>
<dbReference type="SUPFAM" id="SSF55486">
    <property type="entry name" value="Metalloproteases ('zincins'), catalytic domain"/>
    <property type="match status" value="1"/>
</dbReference>
<dbReference type="OrthoDB" id="9807740at2"/>
<dbReference type="GO" id="GO:0005737">
    <property type="term" value="C:cytoplasm"/>
    <property type="evidence" value="ECO:0007669"/>
    <property type="project" value="UniProtKB-SubCell"/>
</dbReference>
<comment type="cofactor">
    <cofactor evidence="8">
        <name>Zn(2+)</name>
        <dbReference type="ChEBI" id="CHEBI:29105"/>
    </cofactor>
    <text evidence="8">Binds 1 zinc ion.</text>
</comment>
<dbReference type="PANTHER" id="PTHR46986">
    <property type="entry name" value="ENDORIBONUCLEASE YBEY, CHLOROPLASTIC"/>
    <property type="match status" value="1"/>
</dbReference>
<dbReference type="GO" id="GO:0004222">
    <property type="term" value="F:metalloendopeptidase activity"/>
    <property type="evidence" value="ECO:0007669"/>
    <property type="project" value="InterPro"/>
</dbReference>
<keyword evidence="6 8" id="KW-0378">Hydrolase</keyword>
<evidence type="ECO:0000256" key="1">
    <source>
        <dbReference type="ARBA" id="ARBA00010875"/>
    </source>
</evidence>
<feature type="binding site" evidence="8">
    <location>
        <position position="116"/>
    </location>
    <ligand>
        <name>Zn(2+)</name>
        <dbReference type="ChEBI" id="CHEBI:29105"/>
        <note>catalytic</note>
    </ligand>
</feature>
<reference evidence="9 10" key="1">
    <citation type="submission" date="2015-11" db="EMBL/GenBank/DDBJ databases">
        <title>Genomic analysis of 38 Legionella species identifies large and diverse effector repertoires.</title>
        <authorList>
            <person name="Burstein D."/>
            <person name="Amaro F."/>
            <person name="Zusman T."/>
            <person name="Lifshitz Z."/>
            <person name="Cohen O."/>
            <person name="Gilbert J.A."/>
            <person name="Pupko T."/>
            <person name="Shuman H.A."/>
            <person name="Segal G."/>
        </authorList>
    </citation>
    <scope>NUCLEOTIDE SEQUENCE [LARGE SCALE GENOMIC DNA]</scope>
    <source>
        <strain evidence="9 10">Bercovier 4</strain>
    </source>
</reference>
<accession>A0A0W0VL52</accession>
<evidence type="ECO:0000313" key="10">
    <source>
        <dbReference type="Proteomes" id="UP000054761"/>
    </source>
</evidence>
<dbReference type="GO" id="GO:0008270">
    <property type="term" value="F:zinc ion binding"/>
    <property type="evidence" value="ECO:0007669"/>
    <property type="project" value="UniProtKB-UniRule"/>
</dbReference>
<dbReference type="NCBIfam" id="TIGR00043">
    <property type="entry name" value="rRNA maturation RNase YbeY"/>
    <property type="match status" value="1"/>
</dbReference>
<dbReference type="RefSeq" id="WP_058501980.1">
    <property type="nucleotide sequence ID" value="NZ_CAAAJA010000039.1"/>
</dbReference>
<dbReference type="AlphaFoldDB" id="A0A0W0VL52"/>
<dbReference type="EMBL" id="LNYH01000095">
    <property type="protein sequence ID" value="KTD20848.1"/>
    <property type="molecule type" value="Genomic_DNA"/>
</dbReference>
<gene>
    <name evidence="8" type="primary">ybeY</name>
    <name evidence="9" type="ORF">Lisr_1638</name>
</gene>